<sequence length="213" mass="22728">MRSTHPRYVPAAVASGALAIALALLAGCATPPQQTAATPAAISPVGQEKTYLELIDGLMKQGAYHAALAHLDGFERDYGPRDGTRLLRADAERLTGEREAAATHYEALLNSPYRASALHGLALIAAPTDPARAIALLDDATRADPTRASLWNDLGFLALQQADWPRAARALGRAAELAPDQPRYQANLALYRELVGQPQAADLPPDVLARIQR</sequence>
<dbReference type="PROSITE" id="PS50005">
    <property type="entry name" value="TPR"/>
    <property type="match status" value="1"/>
</dbReference>
<dbReference type="Pfam" id="PF14559">
    <property type="entry name" value="TPR_19"/>
    <property type="match status" value="1"/>
</dbReference>
<keyword evidence="4" id="KW-1185">Reference proteome</keyword>
<feature type="chain" id="PRO_5020796272" evidence="2">
    <location>
        <begin position="37"/>
        <end position="213"/>
    </location>
</feature>
<name>A0A4U0PHW2_9NEIS</name>
<accession>A0A4U0PHW2</accession>
<keyword evidence="2" id="KW-0732">Signal</keyword>
<feature type="signal peptide" evidence="2">
    <location>
        <begin position="1"/>
        <end position="36"/>
    </location>
</feature>
<keyword evidence="1" id="KW-0802">TPR repeat</keyword>
<evidence type="ECO:0000313" key="3">
    <source>
        <dbReference type="EMBL" id="TJZ62444.1"/>
    </source>
</evidence>
<dbReference type="PROSITE" id="PS51257">
    <property type="entry name" value="PROKAR_LIPOPROTEIN"/>
    <property type="match status" value="1"/>
</dbReference>
<dbReference type="InterPro" id="IPR011990">
    <property type="entry name" value="TPR-like_helical_dom_sf"/>
</dbReference>
<dbReference type="SUPFAM" id="SSF48452">
    <property type="entry name" value="TPR-like"/>
    <property type="match status" value="1"/>
</dbReference>
<organism evidence="3 4">
    <name type="scientific">Chitiniphilus eburneus</name>
    <dbReference type="NCBI Taxonomy" id="2571148"/>
    <lineage>
        <taxon>Bacteria</taxon>
        <taxon>Pseudomonadati</taxon>
        <taxon>Pseudomonadota</taxon>
        <taxon>Betaproteobacteria</taxon>
        <taxon>Neisseriales</taxon>
        <taxon>Chitinibacteraceae</taxon>
        <taxon>Chitiniphilus</taxon>
    </lineage>
</organism>
<evidence type="ECO:0000256" key="1">
    <source>
        <dbReference type="PROSITE-ProRule" id="PRU00339"/>
    </source>
</evidence>
<dbReference type="AlphaFoldDB" id="A0A4U0PHW2"/>
<dbReference type="RefSeq" id="WP_211243549.1">
    <property type="nucleotide sequence ID" value="NZ_SUMF01000072.1"/>
</dbReference>
<dbReference type="EMBL" id="SUMF01000072">
    <property type="protein sequence ID" value="TJZ62444.1"/>
    <property type="molecule type" value="Genomic_DNA"/>
</dbReference>
<evidence type="ECO:0000313" key="4">
    <source>
        <dbReference type="Proteomes" id="UP000310016"/>
    </source>
</evidence>
<dbReference type="Proteomes" id="UP000310016">
    <property type="component" value="Unassembled WGS sequence"/>
</dbReference>
<dbReference type="Gene3D" id="1.25.40.10">
    <property type="entry name" value="Tetratricopeptide repeat domain"/>
    <property type="match status" value="1"/>
</dbReference>
<dbReference type="InterPro" id="IPR019734">
    <property type="entry name" value="TPR_rpt"/>
</dbReference>
<proteinExistence type="predicted"/>
<gene>
    <name evidence="3" type="ORF">FAZ21_19965</name>
</gene>
<reference evidence="3 4" key="1">
    <citation type="submission" date="2019-04" db="EMBL/GenBank/DDBJ databases">
        <title>Chitiniphilus eburnea sp. nov., a novel chitinolytic bacterium isolated from aquaculture sludge.</title>
        <authorList>
            <person name="Sheng M."/>
        </authorList>
    </citation>
    <scope>NUCLEOTIDE SEQUENCE [LARGE SCALE GENOMIC DNA]</scope>
    <source>
        <strain evidence="3 4">HX-2-15</strain>
    </source>
</reference>
<feature type="non-terminal residue" evidence="3">
    <location>
        <position position="213"/>
    </location>
</feature>
<protein>
    <submittedName>
        <fullName evidence="3">Uncharacterized protein</fullName>
    </submittedName>
</protein>
<evidence type="ECO:0000256" key="2">
    <source>
        <dbReference type="SAM" id="SignalP"/>
    </source>
</evidence>
<feature type="repeat" description="TPR" evidence="1">
    <location>
        <begin position="148"/>
        <end position="181"/>
    </location>
</feature>
<comment type="caution">
    <text evidence="3">The sequence shown here is derived from an EMBL/GenBank/DDBJ whole genome shotgun (WGS) entry which is preliminary data.</text>
</comment>